<dbReference type="OrthoDB" id="9807878at2"/>
<dbReference type="InterPro" id="IPR023803">
    <property type="entry name" value="Ribosomal_bS16_dom_sf"/>
</dbReference>
<proteinExistence type="inferred from homology"/>
<dbReference type="PANTHER" id="PTHR12919">
    <property type="entry name" value="30S RIBOSOMAL PROTEIN S16"/>
    <property type="match status" value="1"/>
</dbReference>
<dbReference type="PANTHER" id="PTHR12919:SF20">
    <property type="entry name" value="SMALL RIBOSOMAL SUBUNIT PROTEIN BS16M"/>
    <property type="match status" value="1"/>
</dbReference>
<name>A0A0M4HG89_9GAMM</name>
<sequence>MVKIRLARYGNKKRPFYKIVAADSRFSRDGRFIEQLGYFNPLSKDITTSLQININRIIYWKQNGAQISDRSNKLIKLFKKNKATL</sequence>
<keyword evidence="1 3" id="KW-0689">Ribosomal protein</keyword>
<dbReference type="EMBL" id="CP009253">
    <property type="protein sequence ID" value="ALD15332.1"/>
    <property type="molecule type" value="Genomic_DNA"/>
</dbReference>
<dbReference type="GO" id="GO:0005737">
    <property type="term" value="C:cytoplasm"/>
    <property type="evidence" value="ECO:0007669"/>
    <property type="project" value="UniProtKB-ARBA"/>
</dbReference>
<accession>A0A0M4HG89</accession>
<protein>
    <recommendedName>
        <fullName evidence="3">Small ribosomal subunit protein bS16</fullName>
    </recommendedName>
</protein>
<organism evidence="4 5">
    <name type="scientific">Buchnera aphidicola</name>
    <name type="common">Aphis glycines</name>
    <dbReference type="NCBI Taxonomy" id="1265350"/>
    <lineage>
        <taxon>Bacteria</taxon>
        <taxon>Pseudomonadati</taxon>
        <taxon>Pseudomonadota</taxon>
        <taxon>Gammaproteobacteria</taxon>
        <taxon>Enterobacterales</taxon>
        <taxon>Erwiniaceae</taxon>
        <taxon>Buchnera</taxon>
    </lineage>
</organism>
<dbReference type="Proteomes" id="UP000066321">
    <property type="component" value="Chromosome"/>
</dbReference>
<dbReference type="SUPFAM" id="SSF54565">
    <property type="entry name" value="Ribosomal protein S16"/>
    <property type="match status" value="1"/>
</dbReference>
<dbReference type="InterPro" id="IPR000307">
    <property type="entry name" value="Ribosomal_bS16"/>
</dbReference>
<evidence type="ECO:0000256" key="2">
    <source>
        <dbReference type="ARBA" id="ARBA00023274"/>
    </source>
</evidence>
<dbReference type="RefSeq" id="WP_053940335.1">
    <property type="nucleotide sequence ID" value="NZ_CP009253.1"/>
</dbReference>
<reference evidence="4 5" key="1">
    <citation type="journal article" date="2015" name="J Genomics">
        <title>Whole Genome Sequence of the Soybean Aphid Endosymbiont Buchnera aphidicola and Genetic Differentiation among Biotype-Specific Strains.</title>
        <authorList>
            <person name="Cassone B.J."/>
            <person name="Wenger J.A."/>
            <person name="Michel A.P."/>
        </authorList>
    </citation>
    <scope>NUCLEOTIDE SEQUENCE [LARGE SCALE GENOMIC DNA]</scope>
    <source>
        <strain evidence="4 5">BAg</strain>
    </source>
</reference>
<dbReference type="PATRIC" id="fig|1265350.3.peg.387"/>
<dbReference type="AlphaFoldDB" id="A0A0M4HG89"/>
<dbReference type="STRING" id="1265350.IX46_02030"/>
<gene>
    <name evidence="3" type="primary">rpsP</name>
    <name evidence="4" type="ORF">IX46_02030</name>
</gene>
<comment type="similarity">
    <text evidence="3">Belongs to the bacterial ribosomal protein bS16 family.</text>
</comment>
<dbReference type="GO" id="GO:0003735">
    <property type="term" value="F:structural constituent of ribosome"/>
    <property type="evidence" value="ECO:0007669"/>
    <property type="project" value="InterPro"/>
</dbReference>
<dbReference type="GO" id="GO:0015935">
    <property type="term" value="C:small ribosomal subunit"/>
    <property type="evidence" value="ECO:0007669"/>
    <property type="project" value="TreeGrafter"/>
</dbReference>
<dbReference type="NCBIfam" id="TIGR00002">
    <property type="entry name" value="S16"/>
    <property type="match status" value="1"/>
</dbReference>
<dbReference type="KEGG" id="baph:IX46_02030"/>
<evidence type="ECO:0000313" key="4">
    <source>
        <dbReference type="EMBL" id="ALD15332.1"/>
    </source>
</evidence>
<dbReference type="Pfam" id="PF00886">
    <property type="entry name" value="Ribosomal_S16"/>
    <property type="match status" value="1"/>
</dbReference>
<keyword evidence="2 3" id="KW-0687">Ribonucleoprotein</keyword>
<dbReference type="GO" id="GO:0006412">
    <property type="term" value="P:translation"/>
    <property type="evidence" value="ECO:0007669"/>
    <property type="project" value="UniProtKB-UniRule"/>
</dbReference>
<dbReference type="Gene3D" id="3.30.1320.10">
    <property type="match status" value="1"/>
</dbReference>
<evidence type="ECO:0000256" key="1">
    <source>
        <dbReference type="ARBA" id="ARBA00022980"/>
    </source>
</evidence>
<evidence type="ECO:0000256" key="3">
    <source>
        <dbReference type="HAMAP-Rule" id="MF_00385"/>
    </source>
</evidence>
<evidence type="ECO:0000313" key="5">
    <source>
        <dbReference type="Proteomes" id="UP000066321"/>
    </source>
</evidence>
<dbReference type="HAMAP" id="MF_00385">
    <property type="entry name" value="Ribosomal_bS16"/>
    <property type="match status" value="1"/>
</dbReference>